<evidence type="ECO:0000313" key="1">
    <source>
        <dbReference type="EMBL" id="HIQ79056.1"/>
    </source>
</evidence>
<reference evidence="1" key="1">
    <citation type="submission" date="2020-10" db="EMBL/GenBank/DDBJ databases">
        <authorList>
            <person name="Gilroy R."/>
        </authorList>
    </citation>
    <scope>NUCLEOTIDE SEQUENCE</scope>
    <source>
        <strain evidence="1">ChiBcolR7-354</strain>
    </source>
</reference>
<evidence type="ECO:0000313" key="2">
    <source>
        <dbReference type="Proteomes" id="UP000824262"/>
    </source>
</evidence>
<dbReference type="PANTHER" id="PTHR34071:SF2">
    <property type="entry name" value="FLAVIN-NUCLEOTIDE-BINDING PROTEIN"/>
    <property type="match status" value="1"/>
</dbReference>
<organism evidence="1 2">
    <name type="scientific">Candidatus Scatomorpha intestinavium</name>
    <dbReference type="NCBI Taxonomy" id="2840922"/>
    <lineage>
        <taxon>Bacteria</taxon>
        <taxon>Bacillati</taxon>
        <taxon>Bacillota</taxon>
        <taxon>Clostridia</taxon>
        <taxon>Eubacteriales</taxon>
        <taxon>Candidatus Scatomorpha</taxon>
    </lineage>
</organism>
<proteinExistence type="predicted"/>
<dbReference type="Pfam" id="PF12900">
    <property type="entry name" value="Pyridox_ox_2"/>
    <property type="match status" value="1"/>
</dbReference>
<dbReference type="AlphaFoldDB" id="A0A9D1CSW4"/>
<dbReference type="InterPro" id="IPR012349">
    <property type="entry name" value="Split_barrel_FMN-bd"/>
</dbReference>
<reference evidence="1" key="2">
    <citation type="journal article" date="2021" name="PeerJ">
        <title>Extensive microbial diversity within the chicken gut microbiome revealed by metagenomics and culture.</title>
        <authorList>
            <person name="Gilroy R."/>
            <person name="Ravi A."/>
            <person name="Getino M."/>
            <person name="Pursley I."/>
            <person name="Horton D.L."/>
            <person name="Alikhan N.F."/>
            <person name="Baker D."/>
            <person name="Gharbi K."/>
            <person name="Hall N."/>
            <person name="Watson M."/>
            <person name="Adriaenssens E.M."/>
            <person name="Foster-Nyarko E."/>
            <person name="Jarju S."/>
            <person name="Secka A."/>
            <person name="Antonio M."/>
            <person name="Oren A."/>
            <person name="Chaudhuri R.R."/>
            <person name="La Ragione R."/>
            <person name="Hildebrand F."/>
            <person name="Pallen M.J."/>
        </authorList>
    </citation>
    <scope>NUCLEOTIDE SEQUENCE</scope>
    <source>
        <strain evidence="1">ChiBcolR7-354</strain>
    </source>
</reference>
<dbReference type="PANTHER" id="PTHR34071">
    <property type="entry name" value="5-NITROIMIDAZOLE ANTIBIOTICS RESISTANCE PROTEIN, NIMA-FAMILY-RELATED PROTEIN-RELATED"/>
    <property type="match status" value="1"/>
</dbReference>
<gene>
    <name evidence="1" type="ORF">IAB77_07345</name>
</gene>
<dbReference type="SUPFAM" id="SSF50475">
    <property type="entry name" value="FMN-binding split barrel"/>
    <property type="match status" value="1"/>
</dbReference>
<dbReference type="EMBL" id="DVGA01000074">
    <property type="protein sequence ID" value="HIQ79056.1"/>
    <property type="molecule type" value="Genomic_DNA"/>
</dbReference>
<comment type="caution">
    <text evidence="1">The sequence shown here is derived from an EMBL/GenBank/DDBJ whole genome shotgun (WGS) entry which is preliminary data.</text>
</comment>
<protein>
    <submittedName>
        <fullName evidence="1">Pyridoxamine 5'-phosphate oxidase family protein</fullName>
    </submittedName>
</protein>
<dbReference type="InterPro" id="IPR024747">
    <property type="entry name" value="Pyridox_Oxase-rel"/>
</dbReference>
<dbReference type="Proteomes" id="UP000824262">
    <property type="component" value="Unassembled WGS sequence"/>
</dbReference>
<dbReference type="Gene3D" id="2.30.110.10">
    <property type="entry name" value="Electron Transport, Fmn-binding Protein, Chain A"/>
    <property type="match status" value="1"/>
</dbReference>
<accession>A0A9D1CSW4</accession>
<name>A0A9D1CSW4_9FIRM</name>
<sequence length="165" mass="18547">MFREMRRKKQELPEEACLEVLSKGTHGVLAVSGDGGYPYAVPLNYAYDGGKLYFHSALEGHKIDAVRRGDKASFCVVERDDVVAEEYTTYFRSVIAFGRVSELTGEEEKIAAMKLLADKYAPDNTAERFRQSIDRSLPRTAVLVLTIEHMTGKEAVELVKRRQNG</sequence>